<dbReference type="SMART" id="SM00490">
    <property type="entry name" value="HELICc"/>
    <property type="match status" value="1"/>
</dbReference>
<evidence type="ECO:0000256" key="3">
    <source>
        <dbReference type="ARBA" id="ARBA00022806"/>
    </source>
</evidence>
<dbReference type="KEGG" id="fcy:FRACYDRAFT_208694"/>
<protein>
    <submittedName>
        <fullName evidence="6">p-loop containing nucleoside triphosphate hydrolase protein</fullName>
    </submittedName>
</protein>
<evidence type="ECO:0000256" key="2">
    <source>
        <dbReference type="ARBA" id="ARBA00022801"/>
    </source>
</evidence>
<dbReference type="InParanoid" id="A0A1E7FAF1"/>
<accession>A0A1E7FAF1</accession>
<dbReference type="Gene3D" id="3.40.50.300">
    <property type="entry name" value="P-loop containing nucleotide triphosphate hydrolases"/>
    <property type="match status" value="1"/>
</dbReference>
<keyword evidence="2 6" id="KW-0378">Hydrolase</keyword>
<dbReference type="InterPro" id="IPR027417">
    <property type="entry name" value="P-loop_NTPase"/>
</dbReference>
<keyword evidence="7" id="KW-1185">Reference proteome</keyword>
<dbReference type="EMBL" id="KV784359">
    <property type="protein sequence ID" value="OEU15119.1"/>
    <property type="molecule type" value="Genomic_DNA"/>
</dbReference>
<dbReference type="GO" id="GO:0016787">
    <property type="term" value="F:hydrolase activity"/>
    <property type="evidence" value="ECO:0007669"/>
    <property type="project" value="UniProtKB-KW"/>
</dbReference>
<keyword evidence="3" id="KW-0347">Helicase</keyword>
<evidence type="ECO:0000256" key="1">
    <source>
        <dbReference type="ARBA" id="ARBA00022741"/>
    </source>
</evidence>
<proteinExistence type="predicted"/>
<dbReference type="Proteomes" id="UP000095751">
    <property type="component" value="Unassembled WGS sequence"/>
</dbReference>
<reference evidence="6 7" key="1">
    <citation type="submission" date="2016-09" db="EMBL/GenBank/DDBJ databases">
        <title>Extensive genetic diversity and differential bi-allelic expression allows diatom success in the polar Southern Ocean.</title>
        <authorList>
            <consortium name="DOE Joint Genome Institute"/>
            <person name="Mock T."/>
            <person name="Otillar R.P."/>
            <person name="Strauss J."/>
            <person name="Dupont C."/>
            <person name="Frickenhaus S."/>
            <person name="Maumus F."/>
            <person name="Mcmullan M."/>
            <person name="Sanges R."/>
            <person name="Schmutz J."/>
            <person name="Toseland A."/>
            <person name="Valas R."/>
            <person name="Veluchamy A."/>
            <person name="Ward B.J."/>
            <person name="Allen A."/>
            <person name="Barry K."/>
            <person name="Falciatore A."/>
            <person name="Ferrante M."/>
            <person name="Fortunato A.E."/>
            <person name="Gloeckner G."/>
            <person name="Gruber A."/>
            <person name="Hipkin R."/>
            <person name="Janech M."/>
            <person name="Kroth P."/>
            <person name="Leese F."/>
            <person name="Lindquist E."/>
            <person name="Lyon B.R."/>
            <person name="Martin J."/>
            <person name="Mayer C."/>
            <person name="Parker M."/>
            <person name="Quesneville H."/>
            <person name="Raymond J."/>
            <person name="Uhlig C."/>
            <person name="Valentin K.U."/>
            <person name="Worden A.Z."/>
            <person name="Armbrust E.V."/>
            <person name="Bowler C."/>
            <person name="Green B."/>
            <person name="Moulton V."/>
            <person name="Van Oosterhout C."/>
            <person name="Grigoriev I."/>
        </authorList>
    </citation>
    <scope>NUCLEOTIDE SEQUENCE [LARGE SCALE GENOMIC DNA]</scope>
    <source>
        <strain evidence="6 7">CCMP1102</strain>
    </source>
</reference>
<dbReference type="PROSITE" id="PS51194">
    <property type="entry name" value="HELICASE_CTER"/>
    <property type="match status" value="1"/>
</dbReference>
<evidence type="ECO:0000259" key="5">
    <source>
        <dbReference type="PROSITE" id="PS51194"/>
    </source>
</evidence>
<dbReference type="AlphaFoldDB" id="A0A1E7FAF1"/>
<evidence type="ECO:0000256" key="4">
    <source>
        <dbReference type="ARBA" id="ARBA00022840"/>
    </source>
</evidence>
<keyword evidence="1" id="KW-0547">Nucleotide-binding</keyword>
<dbReference type="InterPro" id="IPR001650">
    <property type="entry name" value="Helicase_C-like"/>
</dbReference>
<keyword evidence="4" id="KW-0067">ATP-binding</keyword>
<dbReference type="PANTHER" id="PTHR47960">
    <property type="entry name" value="DEAD-BOX ATP-DEPENDENT RNA HELICASE 50"/>
    <property type="match status" value="1"/>
</dbReference>
<organism evidence="6 7">
    <name type="scientific">Fragilariopsis cylindrus CCMP1102</name>
    <dbReference type="NCBI Taxonomy" id="635003"/>
    <lineage>
        <taxon>Eukaryota</taxon>
        <taxon>Sar</taxon>
        <taxon>Stramenopiles</taxon>
        <taxon>Ochrophyta</taxon>
        <taxon>Bacillariophyta</taxon>
        <taxon>Bacillariophyceae</taxon>
        <taxon>Bacillariophycidae</taxon>
        <taxon>Bacillariales</taxon>
        <taxon>Bacillariaceae</taxon>
        <taxon>Fragilariopsis</taxon>
    </lineage>
</organism>
<dbReference type="GO" id="GO:0005524">
    <property type="term" value="F:ATP binding"/>
    <property type="evidence" value="ECO:0007669"/>
    <property type="project" value="UniProtKB-KW"/>
</dbReference>
<name>A0A1E7FAF1_9STRA</name>
<gene>
    <name evidence="6" type="ORF">FRACYDRAFT_208694</name>
</gene>
<dbReference type="OrthoDB" id="10256233at2759"/>
<dbReference type="SUPFAM" id="SSF52540">
    <property type="entry name" value="P-loop containing nucleoside triphosphate hydrolases"/>
    <property type="match status" value="1"/>
</dbReference>
<evidence type="ECO:0000313" key="7">
    <source>
        <dbReference type="Proteomes" id="UP000095751"/>
    </source>
</evidence>
<dbReference type="CDD" id="cd18787">
    <property type="entry name" value="SF2_C_DEAD"/>
    <property type="match status" value="1"/>
</dbReference>
<dbReference type="GO" id="GO:0004386">
    <property type="term" value="F:helicase activity"/>
    <property type="evidence" value="ECO:0007669"/>
    <property type="project" value="UniProtKB-KW"/>
</dbReference>
<evidence type="ECO:0000313" key="6">
    <source>
        <dbReference type="EMBL" id="OEU15119.1"/>
    </source>
</evidence>
<dbReference type="Pfam" id="PF00271">
    <property type="entry name" value="Helicase_C"/>
    <property type="match status" value="1"/>
</dbReference>
<feature type="domain" description="Helicase C-terminal" evidence="5">
    <location>
        <begin position="86"/>
        <end position="247"/>
    </location>
</feature>
<sequence length="280" mass="31557">MVDETFGPQLRTVGAAAPLLGKTQFIFVTATLPDSVVETIETEFPGVVKIKGPGLHRLAPSLQEHLVDVSVPADQNRNEELCFDVKAKQLLKALRQNRCRRTLIFCNTVESCRTVENLLNRKDRHNRVFEVLSYHSAMKPESRNANLSLFANGKKNNSYEEVDYVLICTDRAARGVDFDAAPVDHVVVFDFPKDPAEYIRRVGRSARAGRKGTSTVFAYGWQLPIARSVMGNKLGSYSVSANGNDMADNESDYEPRFNRRTKKRKDVMMKEKIENGSLWE</sequence>